<evidence type="ECO:0000313" key="1">
    <source>
        <dbReference type="Proteomes" id="UP000095286"/>
    </source>
</evidence>
<sequence>MALNQDQQYYSTTGNYYTPIYYNTDYYNQNLNNKHHGFYENNNVYLNQGLYEIPIRTNTVYRRVYSSRQTLILENEFKLNPFLTKSTKAELAHVLNLEEKQIKIWYQNQRAKQRRDFKNSRSESNSSS</sequence>
<accession>A0AC35UB76</accession>
<dbReference type="Proteomes" id="UP000095286">
    <property type="component" value="Unplaced"/>
</dbReference>
<proteinExistence type="predicted"/>
<dbReference type="WBParaSite" id="RSKR_0001009500.1">
    <property type="protein sequence ID" value="RSKR_0001009500.1"/>
    <property type="gene ID" value="RSKR_0001009500"/>
</dbReference>
<reference evidence="2" key="1">
    <citation type="submission" date="2016-11" db="UniProtKB">
        <authorList>
            <consortium name="WormBaseParasite"/>
        </authorList>
    </citation>
    <scope>IDENTIFICATION</scope>
    <source>
        <strain evidence="2">KR3021</strain>
    </source>
</reference>
<organism evidence="1 2">
    <name type="scientific">Rhabditophanes sp. KR3021</name>
    <dbReference type="NCBI Taxonomy" id="114890"/>
    <lineage>
        <taxon>Eukaryota</taxon>
        <taxon>Metazoa</taxon>
        <taxon>Ecdysozoa</taxon>
        <taxon>Nematoda</taxon>
        <taxon>Chromadorea</taxon>
        <taxon>Rhabditida</taxon>
        <taxon>Tylenchina</taxon>
        <taxon>Panagrolaimomorpha</taxon>
        <taxon>Strongyloidoidea</taxon>
        <taxon>Alloionematidae</taxon>
        <taxon>Rhabditophanes</taxon>
    </lineage>
</organism>
<evidence type="ECO:0000313" key="2">
    <source>
        <dbReference type="WBParaSite" id="RSKR_0001009500.1"/>
    </source>
</evidence>
<protein>
    <submittedName>
        <fullName evidence="2">Homeobox domain-containing protein</fullName>
    </submittedName>
</protein>
<name>A0AC35UB76_9BILA</name>